<sequence>MPFISLGLRRAAAKLLMPKAFKAGMSASGFRQLLRGKGLQYQWQTLLRDWRTTLNIEAKKDAIKFVRKDRVPSPMLFPEVDYKYSQEYIYFANTWSRTHPEAPITEQMVTYTSDIPLSAREVEEEITVDWPEWGSPKESMLEKVEVTEFLRTTYRVPTGT</sequence>
<gene>
    <name evidence="1" type="ORF">S12H4_05564</name>
</gene>
<organism evidence="1">
    <name type="scientific">marine sediment metagenome</name>
    <dbReference type="NCBI Taxonomy" id="412755"/>
    <lineage>
        <taxon>unclassified sequences</taxon>
        <taxon>metagenomes</taxon>
        <taxon>ecological metagenomes</taxon>
    </lineage>
</organism>
<accession>X1Q862</accession>
<proteinExistence type="predicted"/>
<evidence type="ECO:0000313" key="1">
    <source>
        <dbReference type="EMBL" id="GAI64682.1"/>
    </source>
</evidence>
<reference evidence="1" key="1">
    <citation type="journal article" date="2014" name="Front. Microbiol.">
        <title>High frequency of phylogenetically diverse reductive dehalogenase-homologous genes in deep subseafloor sedimentary metagenomes.</title>
        <authorList>
            <person name="Kawai M."/>
            <person name="Futagami T."/>
            <person name="Toyoda A."/>
            <person name="Takaki Y."/>
            <person name="Nishi S."/>
            <person name="Hori S."/>
            <person name="Arai W."/>
            <person name="Tsubouchi T."/>
            <person name="Morono Y."/>
            <person name="Uchiyama I."/>
            <person name="Ito T."/>
            <person name="Fujiyama A."/>
            <person name="Inagaki F."/>
            <person name="Takami H."/>
        </authorList>
    </citation>
    <scope>NUCLEOTIDE SEQUENCE</scope>
    <source>
        <strain evidence="1">Expedition CK06-06</strain>
    </source>
</reference>
<dbReference type="AlphaFoldDB" id="X1Q862"/>
<name>X1Q862_9ZZZZ</name>
<protein>
    <submittedName>
        <fullName evidence="1">Uncharacterized protein</fullName>
    </submittedName>
</protein>
<comment type="caution">
    <text evidence="1">The sequence shown here is derived from an EMBL/GenBank/DDBJ whole genome shotgun (WGS) entry which is preliminary data.</text>
</comment>
<dbReference type="EMBL" id="BARW01001857">
    <property type="protein sequence ID" value="GAI64682.1"/>
    <property type="molecule type" value="Genomic_DNA"/>
</dbReference>